<reference evidence="1 2" key="1">
    <citation type="submission" date="2011-08" db="EMBL/GenBank/DDBJ databases">
        <authorList>
            <person name="Weinstock G."/>
            <person name="Sodergren E."/>
            <person name="Clifton S."/>
            <person name="Fulton L."/>
            <person name="Fulton B."/>
            <person name="Courtney L."/>
            <person name="Fronick C."/>
            <person name="Harrison M."/>
            <person name="Strong C."/>
            <person name="Farmer C."/>
            <person name="Delahaunty K."/>
            <person name="Markovic C."/>
            <person name="Hall O."/>
            <person name="Minx P."/>
            <person name="Tomlinson C."/>
            <person name="Mitreva M."/>
            <person name="Hou S."/>
            <person name="Chen J."/>
            <person name="Wollam A."/>
            <person name="Pepin K.H."/>
            <person name="Johnson M."/>
            <person name="Bhonagiri V."/>
            <person name="Zhang X."/>
            <person name="Suruliraj S."/>
            <person name="Warren W."/>
            <person name="Chinwalla A."/>
            <person name="Mardis E.R."/>
            <person name="Wilson R.K."/>
        </authorList>
    </citation>
    <scope>NUCLEOTIDE SEQUENCE [LARGE SCALE GENOMIC DNA]</scope>
    <source>
        <strain evidence="1 2">ATCC 29863</strain>
    </source>
</reference>
<sequence length="53" mass="5863">MADEKAIPRAEYAGPRCPLCFLSWLVWTTSSWMRAPAVAKRERLRPMGGGALG</sequence>
<protein>
    <submittedName>
        <fullName evidence="1">Uncharacterized protein</fullName>
    </submittedName>
</protein>
<gene>
    <name evidence="1" type="ORF">HMPREF0372_02287</name>
</gene>
<evidence type="ECO:0000313" key="2">
    <source>
        <dbReference type="Proteomes" id="UP000004459"/>
    </source>
</evidence>
<comment type="caution">
    <text evidence="1">The sequence shown here is derived from an EMBL/GenBank/DDBJ whole genome shotgun (WGS) entry which is preliminary data.</text>
</comment>
<proteinExistence type="predicted"/>
<accession>G9YRY2</accession>
<dbReference type="EMBL" id="AGCK01000191">
    <property type="protein sequence ID" value="EHM47997.1"/>
    <property type="molecule type" value="Genomic_DNA"/>
</dbReference>
<evidence type="ECO:0000313" key="1">
    <source>
        <dbReference type="EMBL" id="EHM47997.1"/>
    </source>
</evidence>
<dbReference type="AlphaFoldDB" id="G9YRY2"/>
<dbReference type="HOGENOM" id="CLU_3061778_0_0_9"/>
<organism evidence="1 2">
    <name type="scientific">Flavonifractor plautii ATCC 29863</name>
    <dbReference type="NCBI Taxonomy" id="411475"/>
    <lineage>
        <taxon>Bacteria</taxon>
        <taxon>Bacillati</taxon>
        <taxon>Bacillota</taxon>
        <taxon>Clostridia</taxon>
        <taxon>Eubacteriales</taxon>
        <taxon>Oscillospiraceae</taxon>
        <taxon>Flavonifractor</taxon>
    </lineage>
</organism>
<name>G9YRY2_FLAPL</name>
<dbReference type="Proteomes" id="UP000004459">
    <property type="component" value="Unassembled WGS sequence"/>
</dbReference>